<dbReference type="UniPathway" id="UPA00799">
    <property type="reaction ID" value="UER00773"/>
</dbReference>
<evidence type="ECO:0000256" key="12">
    <source>
        <dbReference type="ARBA" id="ARBA00022746"/>
    </source>
</evidence>
<keyword evidence="12" id="KW-0125">Carotenoid biosynthesis</keyword>
<feature type="transmembrane region" description="Helical" evidence="19">
    <location>
        <begin position="146"/>
        <end position="167"/>
    </location>
</feature>
<comment type="catalytic activity">
    <reaction evidence="17">
        <text>gamma-carotene = all-trans-beta-carotene</text>
        <dbReference type="Rhea" id="RHEA:32239"/>
        <dbReference type="ChEBI" id="CHEBI:17579"/>
        <dbReference type="ChEBI" id="CHEBI:27740"/>
        <dbReference type="EC" id="5.5.1.19"/>
    </reaction>
</comment>
<comment type="pathway">
    <text evidence="3">Carotenoid biosynthesis; beta-carotene biosynthesis.</text>
</comment>
<dbReference type="InterPro" id="IPR017825">
    <property type="entry name" value="Lycopene_cyclase_dom"/>
</dbReference>
<evidence type="ECO:0000256" key="17">
    <source>
        <dbReference type="ARBA" id="ARBA00029313"/>
    </source>
</evidence>
<keyword evidence="11 19" id="KW-0812">Transmembrane</keyword>
<dbReference type="InterPro" id="IPR033904">
    <property type="entry name" value="Trans_IPPS_HH"/>
</dbReference>
<dbReference type="EC" id="2.5.1.32" evidence="8"/>
<dbReference type="GO" id="GO:0016020">
    <property type="term" value="C:membrane"/>
    <property type="evidence" value="ECO:0007669"/>
    <property type="project" value="UniProtKB-SubCell"/>
</dbReference>
<gene>
    <name evidence="20" type="ORF">DL546_004103</name>
</gene>
<keyword evidence="15" id="KW-0413">Isomerase</keyword>
<evidence type="ECO:0000256" key="6">
    <source>
        <dbReference type="ARBA" id="ARBA00008406"/>
    </source>
</evidence>
<feature type="transmembrane region" description="Helical" evidence="19">
    <location>
        <begin position="80"/>
        <end position="97"/>
    </location>
</feature>
<evidence type="ECO:0000256" key="2">
    <source>
        <dbReference type="ARBA" id="ARBA00004141"/>
    </source>
</evidence>
<sequence>MAYDYAIVHLKYTIPLAVLLTGVAYPILNRVHFYQILALIVIAFTATLPWDSHLIKTGVWTYPSEVVIGPKWLGIPYEELFFFIIQTYITSLIYILFNQPLLHAQYLKSQRNAPTWINLTKLGGGLILAGLSALGGYLAFGIAGEFTYLGLILVWACPFALITWILAGKFIISLPWMCTVLPVLLPTTYLWLVDELALGRGTWSIESGTKLGRCLFGVLEIEEATFFLVTNMLIVFGLATFDQYLAVIYSFPHLFPEVPQAPSPLMLLQGRFKGTSSYDMERIRGIKEAVIRLKAKSRSFYFASSVFTGRLRIDLVLLYSFCRMADDLIDDATTHEEMMTWVTKLYRFLDFYYDRDATAGETTRRKKVNQLEVDKFIVTEFPPSAKSALKLLPTDILPGHPLYLLIDGFKMDAQFRTEKNTTDRFPIKEEKDLIQYSLCVAGTIGELCVSLIVYHFGSSCSPVALNAMLDASRQMGIALQYVNIARDIQVDAKIGRVYLPMSWLKEVDLTPEKIIQDPLCPETFMFRERLLDEAFRLWTYARPLMNGLPDGGRGPMVVAVENYMEIGRILRENPRRVRTVGKATVPVSRRAWVTIKALISA</sequence>
<comment type="catalytic activity">
    <reaction evidence="1">
        <text>2 (2E,6E,10E)-geranylgeranyl diphosphate = 15-cis-phytoene + 2 diphosphate</text>
        <dbReference type="Rhea" id="RHEA:34475"/>
        <dbReference type="ChEBI" id="CHEBI:27787"/>
        <dbReference type="ChEBI" id="CHEBI:33019"/>
        <dbReference type="ChEBI" id="CHEBI:58756"/>
        <dbReference type="EC" id="2.5.1.32"/>
    </reaction>
</comment>
<evidence type="ECO:0000256" key="5">
    <source>
        <dbReference type="ARBA" id="ARBA00008247"/>
    </source>
</evidence>
<dbReference type="CDD" id="cd00683">
    <property type="entry name" value="Trans_IPPS_HH"/>
    <property type="match status" value="1"/>
</dbReference>
<dbReference type="SFLD" id="SFLDG01018">
    <property type="entry name" value="Squalene/Phytoene_Synthase_Lik"/>
    <property type="match status" value="1"/>
</dbReference>
<evidence type="ECO:0000256" key="7">
    <source>
        <dbReference type="ARBA" id="ARBA00012242"/>
    </source>
</evidence>
<dbReference type="Proteomes" id="UP000275385">
    <property type="component" value="Unassembled WGS sequence"/>
</dbReference>
<keyword evidence="14 19" id="KW-0472">Membrane</keyword>
<accession>A0A420YCS0</accession>
<dbReference type="EC" id="5.5.1.19" evidence="7"/>
<organism evidence="20 21">
    <name type="scientific">Coniochaeta pulveracea</name>
    <dbReference type="NCBI Taxonomy" id="177199"/>
    <lineage>
        <taxon>Eukaryota</taxon>
        <taxon>Fungi</taxon>
        <taxon>Dikarya</taxon>
        <taxon>Ascomycota</taxon>
        <taxon>Pezizomycotina</taxon>
        <taxon>Sordariomycetes</taxon>
        <taxon>Sordariomycetidae</taxon>
        <taxon>Coniochaetales</taxon>
        <taxon>Coniochaetaceae</taxon>
        <taxon>Coniochaeta</taxon>
    </lineage>
</organism>
<dbReference type="SFLD" id="SFLDG01212">
    <property type="entry name" value="Phytoene_synthase_like"/>
    <property type="match status" value="1"/>
</dbReference>
<keyword evidence="10" id="KW-0808">Transferase</keyword>
<keyword evidence="16" id="KW-0511">Multifunctional enzyme</keyword>
<dbReference type="GO" id="GO:0016872">
    <property type="term" value="F:intramolecular lyase activity"/>
    <property type="evidence" value="ECO:0007669"/>
    <property type="project" value="InterPro"/>
</dbReference>
<feature type="transmembrane region" description="Helical" evidence="19">
    <location>
        <begin position="174"/>
        <end position="192"/>
    </location>
</feature>
<dbReference type="PROSITE" id="PS01044">
    <property type="entry name" value="SQUALEN_PHYTOEN_SYN_1"/>
    <property type="match status" value="1"/>
</dbReference>
<dbReference type="GO" id="GO:0016117">
    <property type="term" value="P:carotenoid biosynthetic process"/>
    <property type="evidence" value="ECO:0007669"/>
    <property type="project" value="UniProtKB-KW"/>
</dbReference>
<evidence type="ECO:0000256" key="11">
    <source>
        <dbReference type="ARBA" id="ARBA00022692"/>
    </source>
</evidence>
<dbReference type="Pfam" id="PF00494">
    <property type="entry name" value="SQS_PSY"/>
    <property type="match status" value="1"/>
</dbReference>
<feature type="transmembrane region" description="Helical" evidence="19">
    <location>
        <begin position="32"/>
        <end position="50"/>
    </location>
</feature>
<comment type="caution">
    <text evidence="20">The sequence shown here is derived from an EMBL/GenBank/DDBJ whole genome shotgun (WGS) entry which is preliminary data.</text>
</comment>
<dbReference type="InterPro" id="IPR019845">
    <property type="entry name" value="Squalene/phytoene_synthase_CS"/>
</dbReference>
<evidence type="ECO:0000256" key="15">
    <source>
        <dbReference type="ARBA" id="ARBA00023235"/>
    </source>
</evidence>
<dbReference type="EMBL" id="QVQW01000020">
    <property type="protein sequence ID" value="RKU45530.1"/>
    <property type="molecule type" value="Genomic_DNA"/>
</dbReference>
<comment type="similarity">
    <text evidence="6">In the C-terminal section; belongs to the phytoene/squalene synthase family.</text>
</comment>
<evidence type="ECO:0000256" key="9">
    <source>
        <dbReference type="ARBA" id="ARBA00018909"/>
    </source>
</evidence>
<dbReference type="AlphaFoldDB" id="A0A420YCS0"/>
<protein>
    <recommendedName>
        <fullName evidence="9">Bifunctional lycopene cyclase/phytoene synthase</fullName>
        <ecNumber evidence="8">2.5.1.32</ecNumber>
        <ecNumber evidence="7">5.5.1.19</ecNumber>
    </recommendedName>
</protein>
<comment type="similarity">
    <text evidence="5">In the N-terminal section; belongs to the lycopene beta-cyclase family.</text>
</comment>
<dbReference type="InterPro" id="IPR008949">
    <property type="entry name" value="Isoprenoid_synthase_dom_sf"/>
</dbReference>
<comment type="catalytic activity">
    <reaction evidence="18">
        <text>all-trans-lycopene = gamma-carotene</text>
        <dbReference type="Rhea" id="RHEA:32219"/>
        <dbReference type="ChEBI" id="CHEBI:15948"/>
        <dbReference type="ChEBI" id="CHEBI:27740"/>
        <dbReference type="EC" id="5.5.1.19"/>
    </reaction>
</comment>
<proteinExistence type="inferred from homology"/>
<dbReference type="InterPro" id="IPR044843">
    <property type="entry name" value="Trans_IPPS_bact-type"/>
</dbReference>
<evidence type="ECO:0000256" key="19">
    <source>
        <dbReference type="SAM" id="Phobius"/>
    </source>
</evidence>
<keyword evidence="13 19" id="KW-1133">Transmembrane helix</keyword>
<dbReference type="SUPFAM" id="SSF48576">
    <property type="entry name" value="Terpenoid synthases"/>
    <property type="match status" value="1"/>
</dbReference>
<evidence type="ECO:0000256" key="18">
    <source>
        <dbReference type="ARBA" id="ARBA00029335"/>
    </source>
</evidence>
<dbReference type="NCBIfam" id="TIGR03462">
    <property type="entry name" value="CarR_dom_SF"/>
    <property type="match status" value="2"/>
</dbReference>
<dbReference type="InterPro" id="IPR002060">
    <property type="entry name" value="Squ/phyt_synthse"/>
</dbReference>
<keyword evidence="21" id="KW-1185">Reference proteome</keyword>
<name>A0A420YCS0_9PEZI</name>
<dbReference type="UniPathway" id="UPA00802"/>
<feature type="transmembrane region" description="Helical" evidence="19">
    <location>
        <begin position="6"/>
        <end position="25"/>
    </location>
</feature>
<evidence type="ECO:0000256" key="13">
    <source>
        <dbReference type="ARBA" id="ARBA00022989"/>
    </source>
</evidence>
<evidence type="ECO:0000256" key="4">
    <source>
        <dbReference type="ARBA" id="ARBA00005172"/>
    </source>
</evidence>
<comment type="subcellular location">
    <subcellularLocation>
        <location evidence="2">Membrane</location>
        <topology evidence="2">Multi-pass membrane protein</topology>
    </subcellularLocation>
</comment>
<dbReference type="GO" id="GO:0004311">
    <property type="term" value="F:geranylgeranyl diphosphate synthase activity"/>
    <property type="evidence" value="ECO:0007669"/>
    <property type="project" value="InterPro"/>
</dbReference>
<dbReference type="GO" id="GO:0051996">
    <property type="term" value="F:squalene synthase [NAD(P)H] activity"/>
    <property type="evidence" value="ECO:0007669"/>
    <property type="project" value="InterPro"/>
</dbReference>
<dbReference type="GO" id="GO:0045436">
    <property type="term" value="F:lycopene beta cyclase activity"/>
    <property type="evidence" value="ECO:0007669"/>
    <property type="project" value="UniProtKB-ARBA"/>
</dbReference>
<dbReference type="Gene3D" id="1.10.600.10">
    <property type="entry name" value="Farnesyl Diphosphate Synthase"/>
    <property type="match status" value="1"/>
</dbReference>
<dbReference type="SFLD" id="SFLDS00005">
    <property type="entry name" value="Isoprenoid_Synthase_Type_I"/>
    <property type="match status" value="1"/>
</dbReference>
<evidence type="ECO:0000313" key="21">
    <source>
        <dbReference type="Proteomes" id="UP000275385"/>
    </source>
</evidence>
<evidence type="ECO:0000256" key="10">
    <source>
        <dbReference type="ARBA" id="ARBA00022679"/>
    </source>
</evidence>
<evidence type="ECO:0000313" key="20">
    <source>
        <dbReference type="EMBL" id="RKU45530.1"/>
    </source>
</evidence>
<comment type="pathway">
    <text evidence="4">Carotenoid biosynthesis; phytoene biosynthesis; all-trans-phytoene from geranylgeranyl diphosphate: step 1/1.</text>
</comment>
<dbReference type="OrthoDB" id="6600518at2759"/>
<evidence type="ECO:0000256" key="16">
    <source>
        <dbReference type="ARBA" id="ARBA00023268"/>
    </source>
</evidence>
<evidence type="ECO:0000256" key="14">
    <source>
        <dbReference type="ARBA" id="ARBA00023136"/>
    </source>
</evidence>
<evidence type="ECO:0000256" key="8">
    <source>
        <dbReference type="ARBA" id="ARBA00012396"/>
    </source>
</evidence>
<feature type="transmembrane region" description="Helical" evidence="19">
    <location>
        <begin position="118"/>
        <end position="140"/>
    </location>
</feature>
<dbReference type="PROSITE" id="PS01045">
    <property type="entry name" value="SQUALEN_PHYTOEN_SYN_2"/>
    <property type="match status" value="1"/>
</dbReference>
<evidence type="ECO:0000256" key="1">
    <source>
        <dbReference type="ARBA" id="ARBA00001805"/>
    </source>
</evidence>
<reference evidence="20 21" key="1">
    <citation type="submission" date="2018-08" db="EMBL/GenBank/DDBJ databases">
        <title>Draft genome of the lignicolous fungus Coniochaeta pulveracea.</title>
        <authorList>
            <person name="Borstlap C.J."/>
            <person name="De Witt R.N."/>
            <person name="Botha A."/>
            <person name="Volschenk H."/>
        </authorList>
    </citation>
    <scope>NUCLEOTIDE SEQUENCE [LARGE SCALE GENOMIC DNA]</scope>
    <source>
        <strain evidence="20 21">CAB683</strain>
    </source>
</reference>
<dbReference type="PANTHER" id="PTHR31480">
    <property type="entry name" value="BIFUNCTIONAL LYCOPENE CYCLASE/PHYTOENE SYNTHASE"/>
    <property type="match status" value="1"/>
</dbReference>
<dbReference type="STRING" id="177199.A0A420YCS0"/>
<evidence type="ECO:0000256" key="3">
    <source>
        <dbReference type="ARBA" id="ARBA00005089"/>
    </source>
</evidence>